<feature type="domain" description="Metallo-beta-lactamase" evidence="1">
    <location>
        <begin position="18"/>
        <end position="212"/>
    </location>
</feature>
<dbReference type="PANTHER" id="PTHR42951:SF4">
    <property type="entry name" value="ACYL-COENZYME A THIOESTERASE MBLAC2"/>
    <property type="match status" value="1"/>
</dbReference>
<dbReference type="SUPFAM" id="SSF56281">
    <property type="entry name" value="Metallo-hydrolase/oxidoreductase"/>
    <property type="match status" value="1"/>
</dbReference>
<name>A0A0F9NCP4_9ZZZZ</name>
<dbReference type="InterPro" id="IPR037482">
    <property type="entry name" value="ST1585_MBL-fold"/>
</dbReference>
<dbReference type="EMBL" id="LAZR01003681">
    <property type="protein sequence ID" value="KKN15749.1"/>
    <property type="molecule type" value="Genomic_DNA"/>
</dbReference>
<comment type="caution">
    <text evidence="2">The sequence shown here is derived from an EMBL/GenBank/DDBJ whole genome shotgun (WGS) entry which is preliminary data.</text>
</comment>
<protein>
    <recommendedName>
        <fullName evidence="1">Metallo-beta-lactamase domain-containing protein</fullName>
    </recommendedName>
</protein>
<dbReference type="PANTHER" id="PTHR42951">
    <property type="entry name" value="METALLO-BETA-LACTAMASE DOMAIN-CONTAINING"/>
    <property type="match status" value="1"/>
</dbReference>
<accession>A0A0F9NCP4</accession>
<evidence type="ECO:0000259" key="1">
    <source>
        <dbReference type="SMART" id="SM00849"/>
    </source>
</evidence>
<dbReference type="SMART" id="SM00849">
    <property type="entry name" value="Lactamase_B"/>
    <property type="match status" value="1"/>
</dbReference>
<proteinExistence type="predicted"/>
<dbReference type="CDD" id="cd07726">
    <property type="entry name" value="ST1585-like_MBL-fold"/>
    <property type="match status" value="1"/>
</dbReference>
<gene>
    <name evidence="2" type="ORF">LCGC14_0982820</name>
</gene>
<reference evidence="2" key="1">
    <citation type="journal article" date="2015" name="Nature">
        <title>Complex archaea that bridge the gap between prokaryotes and eukaryotes.</title>
        <authorList>
            <person name="Spang A."/>
            <person name="Saw J.H."/>
            <person name="Jorgensen S.L."/>
            <person name="Zaremba-Niedzwiedzka K."/>
            <person name="Martijn J."/>
            <person name="Lind A.E."/>
            <person name="van Eijk R."/>
            <person name="Schleper C."/>
            <person name="Guy L."/>
            <person name="Ettema T.J."/>
        </authorList>
    </citation>
    <scope>NUCLEOTIDE SEQUENCE</scope>
</reference>
<dbReference type="AlphaFoldDB" id="A0A0F9NCP4"/>
<dbReference type="InterPro" id="IPR050855">
    <property type="entry name" value="NDM-1-like"/>
</dbReference>
<sequence length="303" mass="34889">MKTIPSEINLHCVNAGNFLNTWVYKDKEMCFLVDPGPSISINSLQKNLENLKIEKNDLDYILLTHPHIDHGGGTGNLLSFFPNSKVICHPKGIKHLINPKKLWEGSLKVLGKAAEYYGKIEPVPEDRIQFQKTIYNGLIKVVETPGHSPHHQSYLFKNIIFIGEACGHNYSSEEVIFIRPATPPIFDYDIYLSSIQKLLKLDLSGYKICFPHFGMRDNAAMMIQIAHDQIKVWLKVINSLYDKRKQSNFMELLFTELLRADKIYSNLNLLDKDFQSREPFIMRQSVAGIIGYIEKRRQYTSSR</sequence>
<dbReference type="InterPro" id="IPR036866">
    <property type="entry name" value="RibonucZ/Hydroxyglut_hydro"/>
</dbReference>
<dbReference type="Pfam" id="PF00753">
    <property type="entry name" value="Lactamase_B"/>
    <property type="match status" value="1"/>
</dbReference>
<dbReference type="Gene3D" id="3.60.15.10">
    <property type="entry name" value="Ribonuclease Z/Hydroxyacylglutathione hydrolase-like"/>
    <property type="match status" value="1"/>
</dbReference>
<dbReference type="InterPro" id="IPR001279">
    <property type="entry name" value="Metallo-B-lactamas"/>
</dbReference>
<organism evidence="2">
    <name type="scientific">marine sediment metagenome</name>
    <dbReference type="NCBI Taxonomy" id="412755"/>
    <lineage>
        <taxon>unclassified sequences</taxon>
        <taxon>metagenomes</taxon>
        <taxon>ecological metagenomes</taxon>
    </lineage>
</organism>
<evidence type="ECO:0000313" key="2">
    <source>
        <dbReference type="EMBL" id="KKN15749.1"/>
    </source>
</evidence>